<keyword evidence="1" id="KW-0805">Transcription regulation</keyword>
<dbReference type="Gene3D" id="2.60.120.10">
    <property type="entry name" value="Jelly Rolls"/>
    <property type="match status" value="1"/>
</dbReference>
<dbReference type="PROSITE" id="PS51063">
    <property type="entry name" value="HTH_CRP_2"/>
    <property type="match status" value="1"/>
</dbReference>
<protein>
    <submittedName>
        <fullName evidence="7">Crp/Fnr family transcriptional regulator</fullName>
    </submittedName>
</protein>
<dbReference type="KEGG" id="cox:E0W60_00360"/>
<dbReference type="Pfam" id="PF00027">
    <property type="entry name" value="cNMP_binding"/>
    <property type="match status" value="1"/>
</dbReference>
<dbReference type="SUPFAM" id="SSF51206">
    <property type="entry name" value="cAMP-binding domain-like"/>
    <property type="match status" value="1"/>
</dbReference>
<evidence type="ECO:0000313" key="8">
    <source>
        <dbReference type="Proteomes" id="UP000295294"/>
    </source>
</evidence>
<dbReference type="InterPro" id="IPR018490">
    <property type="entry name" value="cNMP-bd_dom_sf"/>
</dbReference>
<dbReference type="PROSITE" id="PS50042">
    <property type="entry name" value="CNMP_BINDING_3"/>
    <property type="match status" value="1"/>
</dbReference>
<evidence type="ECO:0000256" key="2">
    <source>
        <dbReference type="ARBA" id="ARBA00023125"/>
    </source>
</evidence>
<dbReference type="Gene3D" id="1.10.10.10">
    <property type="entry name" value="Winged helix-like DNA-binding domain superfamily/Winged helix DNA-binding domain"/>
    <property type="match status" value="1"/>
</dbReference>
<evidence type="ECO:0000313" key="7">
    <source>
        <dbReference type="EMBL" id="QBY49733.1"/>
    </source>
</evidence>
<accession>A0A4P7L9Z4</accession>
<dbReference type="InterPro" id="IPR014710">
    <property type="entry name" value="RmlC-like_jellyroll"/>
</dbReference>
<dbReference type="InterPro" id="IPR036388">
    <property type="entry name" value="WH-like_DNA-bd_sf"/>
</dbReference>
<dbReference type="CDD" id="cd00038">
    <property type="entry name" value="CAP_ED"/>
    <property type="match status" value="1"/>
</dbReference>
<dbReference type="PANTHER" id="PTHR24567">
    <property type="entry name" value="CRP FAMILY TRANSCRIPTIONAL REGULATORY PROTEIN"/>
    <property type="match status" value="1"/>
</dbReference>
<feature type="region of interest" description="Disordered" evidence="4">
    <location>
        <begin position="1"/>
        <end position="30"/>
    </location>
</feature>
<dbReference type="SMART" id="SM00419">
    <property type="entry name" value="HTH_CRP"/>
    <property type="match status" value="1"/>
</dbReference>
<dbReference type="InterPro" id="IPR000595">
    <property type="entry name" value="cNMP-bd_dom"/>
</dbReference>
<keyword evidence="3" id="KW-0804">Transcription</keyword>
<dbReference type="OrthoDB" id="6881322at2"/>
<dbReference type="PRINTS" id="PR00035">
    <property type="entry name" value="HTHGNTR"/>
</dbReference>
<dbReference type="InterPro" id="IPR012318">
    <property type="entry name" value="HTH_CRP"/>
</dbReference>
<evidence type="ECO:0000256" key="4">
    <source>
        <dbReference type="SAM" id="MobiDB-lite"/>
    </source>
</evidence>
<reference evidence="7 8" key="1">
    <citation type="submission" date="2019-03" db="EMBL/GenBank/DDBJ databases">
        <title>Efficiently degradation of phenoxyalkanoic acid herbicides by Cupriavidus oxalaticus strain X32.</title>
        <authorList>
            <person name="Sheng X."/>
        </authorList>
    </citation>
    <scope>NUCLEOTIDE SEQUENCE [LARGE SCALE GENOMIC DNA]</scope>
    <source>
        <strain evidence="7 8">X32</strain>
    </source>
</reference>
<dbReference type="EMBL" id="CP038634">
    <property type="protein sequence ID" value="QBY49733.1"/>
    <property type="molecule type" value="Genomic_DNA"/>
</dbReference>
<keyword evidence="2" id="KW-0238">DNA-binding</keyword>
<dbReference type="SMART" id="SM00100">
    <property type="entry name" value="cNMP"/>
    <property type="match status" value="1"/>
</dbReference>
<dbReference type="SUPFAM" id="SSF46785">
    <property type="entry name" value="Winged helix' DNA-binding domain"/>
    <property type="match status" value="1"/>
</dbReference>
<feature type="compositionally biased region" description="Low complexity" evidence="4">
    <location>
        <begin position="12"/>
        <end position="21"/>
    </location>
</feature>
<dbReference type="InterPro" id="IPR000524">
    <property type="entry name" value="Tscrpt_reg_HTH_GntR"/>
</dbReference>
<dbReference type="InterPro" id="IPR050397">
    <property type="entry name" value="Env_Response_Regulators"/>
</dbReference>
<dbReference type="Pfam" id="PF13545">
    <property type="entry name" value="HTH_Crp_2"/>
    <property type="match status" value="1"/>
</dbReference>
<feature type="domain" description="HTH crp-type" evidence="6">
    <location>
        <begin position="176"/>
        <end position="250"/>
    </location>
</feature>
<dbReference type="GO" id="GO:0005829">
    <property type="term" value="C:cytosol"/>
    <property type="evidence" value="ECO:0007669"/>
    <property type="project" value="TreeGrafter"/>
</dbReference>
<feature type="domain" description="Cyclic nucleotide-binding" evidence="5">
    <location>
        <begin position="42"/>
        <end position="145"/>
    </location>
</feature>
<organism evidence="7 8">
    <name type="scientific">Cupriavidus oxalaticus</name>
    <dbReference type="NCBI Taxonomy" id="96344"/>
    <lineage>
        <taxon>Bacteria</taxon>
        <taxon>Pseudomonadati</taxon>
        <taxon>Pseudomonadota</taxon>
        <taxon>Betaproteobacteria</taxon>
        <taxon>Burkholderiales</taxon>
        <taxon>Burkholderiaceae</taxon>
        <taxon>Cupriavidus</taxon>
    </lineage>
</organism>
<proteinExistence type="predicted"/>
<dbReference type="AlphaFoldDB" id="A0A4P7L9Z4"/>
<dbReference type="GO" id="GO:0003677">
    <property type="term" value="F:DNA binding"/>
    <property type="evidence" value="ECO:0007669"/>
    <property type="project" value="UniProtKB-KW"/>
</dbReference>
<evidence type="ECO:0000256" key="1">
    <source>
        <dbReference type="ARBA" id="ARBA00023015"/>
    </source>
</evidence>
<dbReference type="InterPro" id="IPR036390">
    <property type="entry name" value="WH_DNA-bd_sf"/>
</dbReference>
<dbReference type="Proteomes" id="UP000295294">
    <property type="component" value="Chromosome 1"/>
</dbReference>
<name>A0A4P7L9Z4_9BURK</name>
<dbReference type="GO" id="GO:0003700">
    <property type="term" value="F:DNA-binding transcription factor activity"/>
    <property type="evidence" value="ECO:0007669"/>
    <property type="project" value="InterPro"/>
</dbReference>
<evidence type="ECO:0000259" key="5">
    <source>
        <dbReference type="PROSITE" id="PS50042"/>
    </source>
</evidence>
<dbReference type="PANTHER" id="PTHR24567:SF74">
    <property type="entry name" value="HTH-TYPE TRANSCRIPTIONAL REGULATOR ARCR"/>
    <property type="match status" value="1"/>
</dbReference>
<sequence>MGSAPPPHRHAPLPARAAPARARPHNSLPEDDPLAAVRAGAWFSHLPPGLRQALLDDGCLRRLVPGETLFARGDRFDGLYCVASGTVQIHASGESGKAALLGLLEPGSWFGEICLFDGLPRTHDARAVSAAALWHVPRAPLERRLAQHPAWWQAFGRLLAARTRLAFDYVEETQLLLPAARIARRLAAIAHGYGNLPARADAVLRVRIPQEQLAQMLGLSRQTVNHALRELEARGLLRLEYGGIELLDLAALEVLN</sequence>
<evidence type="ECO:0000259" key="6">
    <source>
        <dbReference type="PROSITE" id="PS51063"/>
    </source>
</evidence>
<dbReference type="RefSeq" id="WP_135702574.1">
    <property type="nucleotide sequence ID" value="NZ_CP038634.1"/>
</dbReference>
<evidence type="ECO:0000256" key="3">
    <source>
        <dbReference type="ARBA" id="ARBA00023163"/>
    </source>
</evidence>
<gene>
    <name evidence="7" type="ORF">E0W60_00360</name>
</gene>
<dbReference type="STRING" id="1349762.GCA_001592245_05138"/>